<dbReference type="PANTHER" id="PTHR48043">
    <property type="entry name" value="EG:EG0003.4 PROTEIN-RELATED"/>
    <property type="match status" value="1"/>
</dbReference>
<dbReference type="InterPro" id="IPR050271">
    <property type="entry name" value="UDP-glycosyltransferase"/>
</dbReference>
<keyword evidence="2" id="KW-0808">Transferase</keyword>
<comment type="caution">
    <text evidence="3">The sequence shown here is derived from an EMBL/GenBank/DDBJ whole genome shotgun (WGS) entry which is preliminary data.</text>
</comment>
<keyword evidence="4" id="KW-1185">Reference proteome</keyword>
<dbReference type="Gene3D" id="3.40.50.2000">
    <property type="entry name" value="Glycogen Phosphorylase B"/>
    <property type="match status" value="2"/>
</dbReference>
<dbReference type="EMBL" id="MU863671">
    <property type="protein sequence ID" value="KAK4097627.1"/>
    <property type="molecule type" value="Genomic_DNA"/>
</dbReference>
<evidence type="ECO:0000256" key="1">
    <source>
        <dbReference type="ARBA" id="ARBA00022676"/>
    </source>
</evidence>
<dbReference type="SUPFAM" id="SSF53756">
    <property type="entry name" value="UDP-Glycosyltransferase/glycogen phosphorylase"/>
    <property type="match status" value="1"/>
</dbReference>
<reference evidence="3" key="1">
    <citation type="journal article" date="2023" name="Mol. Phylogenet. Evol.">
        <title>Genome-scale phylogeny and comparative genomics of the fungal order Sordariales.</title>
        <authorList>
            <person name="Hensen N."/>
            <person name="Bonometti L."/>
            <person name="Westerberg I."/>
            <person name="Brannstrom I.O."/>
            <person name="Guillou S."/>
            <person name="Cros-Aarteil S."/>
            <person name="Calhoun S."/>
            <person name="Haridas S."/>
            <person name="Kuo A."/>
            <person name="Mondo S."/>
            <person name="Pangilinan J."/>
            <person name="Riley R."/>
            <person name="LaButti K."/>
            <person name="Andreopoulos B."/>
            <person name="Lipzen A."/>
            <person name="Chen C."/>
            <person name="Yan M."/>
            <person name="Daum C."/>
            <person name="Ng V."/>
            <person name="Clum A."/>
            <person name="Steindorff A."/>
            <person name="Ohm R.A."/>
            <person name="Martin F."/>
            <person name="Silar P."/>
            <person name="Natvig D.O."/>
            <person name="Lalanne C."/>
            <person name="Gautier V."/>
            <person name="Ament-Velasquez S.L."/>
            <person name="Kruys A."/>
            <person name="Hutchinson M.I."/>
            <person name="Powell A.J."/>
            <person name="Barry K."/>
            <person name="Miller A.N."/>
            <person name="Grigoriev I.V."/>
            <person name="Debuchy R."/>
            <person name="Gladieux P."/>
            <person name="Hiltunen Thoren M."/>
            <person name="Johannesson H."/>
        </authorList>
    </citation>
    <scope>NUCLEOTIDE SEQUENCE</scope>
    <source>
        <strain evidence="3">CBS 757.83</strain>
    </source>
</reference>
<proteinExistence type="predicted"/>
<sequence>MKKILLATNAEHGQANVFLAAGHALQALDADVDIHFASFGPISKDVSSASEYSVKCTEGARPWTFHLLDGLAMIETVQNKPEADSLGRLLDERPSFTTKIGIIQTLMVLLMPHSGPEFVQVYKSFVRAVDEVQPDLVVVDSLLSPALTACRHLDLKHLVLSPNTLKDFAAALQPWGAMMWKFPVIGSTFEFPVPWQSIPANVFYCFYQIYVSLTDRRVKAVKAHVKRELGADIVSFETLLLYPLPGQQILVGNRPETDFPLAFIPKHLTPCGPVIRPAPPAADVDPELDAWLRRGPTVFISLGTHRAMDEDEALEMAATLRQLLEASDARKEKGAVGGVAGELQVLWKLKRAKPTHTPIYAAGPGTRVYRALQNFIEADRIRILDWVKPQPSAVLEVGTVVCSISHGGANSFHDAVTCGVPQIVLPSWLDCYDFASRAEVLGIGRWGNKKTMPLCTAYELAPILIDVVLGPRAESMRSKARELAALCARTPGATVAASAILAEVEGGKTK</sequence>
<evidence type="ECO:0000313" key="3">
    <source>
        <dbReference type="EMBL" id="KAK4097627.1"/>
    </source>
</evidence>
<evidence type="ECO:0000256" key="2">
    <source>
        <dbReference type="ARBA" id="ARBA00022679"/>
    </source>
</evidence>
<dbReference type="AlphaFoldDB" id="A0AAN6PY49"/>
<name>A0AAN6PY49_9PEZI</name>
<evidence type="ECO:0000313" key="4">
    <source>
        <dbReference type="Proteomes" id="UP001305647"/>
    </source>
</evidence>
<organism evidence="3 4">
    <name type="scientific">Parathielavia hyrcaniae</name>
    <dbReference type="NCBI Taxonomy" id="113614"/>
    <lineage>
        <taxon>Eukaryota</taxon>
        <taxon>Fungi</taxon>
        <taxon>Dikarya</taxon>
        <taxon>Ascomycota</taxon>
        <taxon>Pezizomycotina</taxon>
        <taxon>Sordariomycetes</taxon>
        <taxon>Sordariomycetidae</taxon>
        <taxon>Sordariales</taxon>
        <taxon>Chaetomiaceae</taxon>
        <taxon>Parathielavia</taxon>
    </lineage>
</organism>
<protein>
    <submittedName>
        <fullName evidence="3">Glycosyltransferase family 1 protein</fullName>
    </submittedName>
</protein>
<reference evidence="3" key="2">
    <citation type="submission" date="2023-05" db="EMBL/GenBank/DDBJ databases">
        <authorList>
            <consortium name="Lawrence Berkeley National Laboratory"/>
            <person name="Steindorff A."/>
            <person name="Hensen N."/>
            <person name="Bonometti L."/>
            <person name="Westerberg I."/>
            <person name="Brannstrom I.O."/>
            <person name="Guillou S."/>
            <person name="Cros-Aarteil S."/>
            <person name="Calhoun S."/>
            <person name="Haridas S."/>
            <person name="Kuo A."/>
            <person name="Mondo S."/>
            <person name="Pangilinan J."/>
            <person name="Riley R."/>
            <person name="Labutti K."/>
            <person name="Andreopoulos B."/>
            <person name="Lipzen A."/>
            <person name="Chen C."/>
            <person name="Yanf M."/>
            <person name="Daum C."/>
            <person name="Ng V."/>
            <person name="Clum A."/>
            <person name="Ohm R."/>
            <person name="Martin F."/>
            <person name="Silar P."/>
            <person name="Natvig D."/>
            <person name="Lalanne C."/>
            <person name="Gautier V."/>
            <person name="Ament-Velasquez S.L."/>
            <person name="Kruys A."/>
            <person name="Hutchinson M.I."/>
            <person name="Powell A.J."/>
            <person name="Barry K."/>
            <person name="Miller A.N."/>
            <person name="Grigoriev I.V."/>
            <person name="Debuchy R."/>
            <person name="Gladieux P."/>
            <person name="Thoren M.H."/>
            <person name="Johannesson H."/>
        </authorList>
    </citation>
    <scope>NUCLEOTIDE SEQUENCE</scope>
    <source>
        <strain evidence="3">CBS 757.83</strain>
    </source>
</reference>
<dbReference type="GO" id="GO:0008194">
    <property type="term" value="F:UDP-glycosyltransferase activity"/>
    <property type="evidence" value="ECO:0007669"/>
    <property type="project" value="InterPro"/>
</dbReference>
<gene>
    <name evidence="3" type="ORF">N658DRAFT_433681</name>
</gene>
<dbReference type="Proteomes" id="UP001305647">
    <property type="component" value="Unassembled WGS sequence"/>
</dbReference>
<dbReference type="InterPro" id="IPR002213">
    <property type="entry name" value="UDP_glucos_trans"/>
</dbReference>
<dbReference type="CDD" id="cd03784">
    <property type="entry name" value="GT1_Gtf-like"/>
    <property type="match status" value="1"/>
</dbReference>
<accession>A0AAN6PY49</accession>
<dbReference type="PANTHER" id="PTHR48043:SF145">
    <property type="entry name" value="FI06409P-RELATED"/>
    <property type="match status" value="1"/>
</dbReference>
<keyword evidence="1" id="KW-0328">Glycosyltransferase</keyword>